<comment type="caution">
    <text evidence="3">The sequence shown here is derived from an EMBL/GenBank/DDBJ whole genome shotgun (WGS) entry which is preliminary data.</text>
</comment>
<evidence type="ECO:0000313" key="4">
    <source>
        <dbReference type="Proteomes" id="UP000315010"/>
    </source>
</evidence>
<dbReference type="SUPFAM" id="SSF53850">
    <property type="entry name" value="Periplasmic binding protein-like II"/>
    <property type="match status" value="1"/>
</dbReference>
<protein>
    <submittedName>
        <fullName evidence="3">Bacterial extracellular solute-binding protein</fullName>
    </submittedName>
</protein>
<dbReference type="AlphaFoldDB" id="A0A5C5YNS1"/>
<dbReference type="EMBL" id="SJPJ01000002">
    <property type="protein sequence ID" value="TWT76533.1"/>
    <property type="molecule type" value="Genomic_DNA"/>
</dbReference>
<reference evidence="3 4" key="1">
    <citation type="submission" date="2019-02" db="EMBL/GenBank/DDBJ databases">
        <title>Deep-cultivation of Planctomycetes and their phenomic and genomic characterization uncovers novel biology.</title>
        <authorList>
            <person name="Wiegand S."/>
            <person name="Jogler M."/>
            <person name="Boedeker C."/>
            <person name="Pinto D."/>
            <person name="Vollmers J."/>
            <person name="Rivas-Marin E."/>
            <person name="Kohn T."/>
            <person name="Peeters S.H."/>
            <person name="Heuer A."/>
            <person name="Rast P."/>
            <person name="Oberbeckmann S."/>
            <person name="Bunk B."/>
            <person name="Jeske O."/>
            <person name="Meyerdierks A."/>
            <person name="Storesund J.E."/>
            <person name="Kallscheuer N."/>
            <person name="Luecker S."/>
            <person name="Lage O.M."/>
            <person name="Pohl T."/>
            <person name="Merkel B.J."/>
            <person name="Hornburger P."/>
            <person name="Mueller R.-W."/>
            <person name="Bruemmer F."/>
            <person name="Labrenz M."/>
            <person name="Spormann A.M."/>
            <person name="Op Den Camp H."/>
            <person name="Overmann J."/>
            <person name="Amann R."/>
            <person name="Jetten M.S.M."/>
            <person name="Mascher T."/>
            <person name="Medema M.H."/>
            <person name="Devos D.P."/>
            <person name="Kaster A.-K."/>
            <person name="Ovreas L."/>
            <person name="Rohde M."/>
            <person name="Galperin M.Y."/>
            <person name="Jogler C."/>
        </authorList>
    </citation>
    <scope>NUCLEOTIDE SEQUENCE [LARGE SCALE GENOMIC DNA]</scope>
    <source>
        <strain evidence="3 4">CA13</strain>
    </source>
</reference>
<proteinExistence type="inferred from homology"/>
<dbReference type="InterPro" id="IPR050490">
    <property type="entry name" value="Bact_solute-bd_prot1"/>
</dbReference>
<organism evidence="3 4">
    <name type="scientific">Novipirellula herctigrandis</name>
    <dbReference type="NCBI Taxonomy" id="2527986"/>
    <lineage>
        <taxon>Bacteria</taxon>
        <taxon>Pseudomonadati</taxon>
        <taxon>Planctomycetota</taxon>
        <taxon>Planctomycetia</taxon>
        <taxon>Pirellulales</taxon>
        <taxon>Pirellulaceae</taxon>
        <taxon>Novipirellula</taxon>
    </lineage>
</organism>
<dbReference type="GO" id="GO:0042597">
    <property type="term" value="C:periplasmic space"/>
    <property type="evidence" value="ECO:0007669"/>
    <property type="project" value="UniProtKB-SubCell"/>
</dbReference>
<comment type="subcellular location">
    <subcellularLocation>
        <location evidence="1">Periplasm</location>
    </subcellularLocation>
</comment>
<dbReference type="Gene3D" id="3.40.190.10">
    <property type="entry name" value="Periplasmic binding protein-like II"/>
    <property type="match status" value="1"/>
</dbReference>
<evidence type="ECO:0000313" key="3">
    <source>
        <dbReference type="EMBL" id="TWT76533.1"/>
    </source>
</evidence>
<dbReference type="RefSeq" id="WP_146404285.1">
    <property type="nucleotide sequence ID" value="NZ_SJPJ01000002.1"/>
</dbReference>
<name>A0A5C5YNS1_9BACT</name>
<comment type="similarity">
    <text evidence="2">Belongs to the bacterial solute-binding protein 1 family.</text>
</comment>
<dbReference type="Proteomes" id="UP000315010">
    <property type="component" value="Unassembled WGS sequence"/>
</dbReference>
<gene>
    <name evidence="3" type="ORF">CA13_70280</name>
</gene>
<sequence length="393" mass="44125">MTHPPVHLRGITWDHTRGYVPMVATAQRFGELHPGVSISWEKRSLQEFADQPLEELAAKYDLLVIDHPWAGFASEHGVLKSLNSLLPSDYLADQAEQTVGPSFESYSFDDQQWALAIDAATPVASWRPDLLAQNDTTVPATWEELLALARCGLVLVPGIAQDTLMNFYMLGCRLSDDVSEGGLFTSEEEVISETLGLEILERLRELANWLPVESFEWNPIRIYEMMTQHDEWAYCPFAYGYSNYARAGYARRRLKYGDVVQYKDGPLRTTLGGTGLAVSSKCKHLDTATAYVKMVAGAECQQTQFTENGGQPGYRKAWLDDEMNRRTDNYFCDTLPCLDRAYLRPRYSGSLQFQGRDGGGAPIRAYLMDGGDPKKVLEQLNAMYRASQQGKSL</sequence>
<keyword evidence="4" id="KW-1185">Reference proteome</keyword>
<dbReference type="PANTHER" id="PTHR43649:SF12">
    <property type="entry name" value="DIACETYLCHITOBIOSE BINDING PROTEIN DASA"/>
    <property type="match status" value="1"/>
</dbReference>
<dbReference type="Pfam" id="PF13416">
    <property type="entry name" value="SBP_bac_8"/>
    <property type="match status" value="1"/>
</dbReference>
<evidence type="ECO:0000256" key="2">
    <source>
        <dbReference type="ARBA" id="ARBA00008520"/>
    </source>
</evidence>
<dbReference type="OrthoDB" id="9811622at2"/>
<accession>A0A5C5YNS1</accession>
<dbReference type="PANTHER" id="PTHR43649">
    <property type="entry name" value="ARABINOSE-BINDING PROTEIN-RELATED"/>
    <property type="match status" value="1"/>
</dbReference>
<dbReference type="InterPro" id="IPR006059">
    <property type="entry name" value="SBP"/>
</dbReference>
<evidence type="ECO:0000256" key="1">
    <source>
        <dbReference type="ARBA" id="ARBA00004418"/>
    </source>
</evidence>